<dbReference type="Proteomes" id="UP001144471">
    <property type="component" value="Unassembled WGS sequence"/>
</dbReference>
<evidence type="ECO:0000313" key="1">
    <source>
        <dbReference type="EMBL" id="GLI57332.1"/>
    </source>
</evidence>
<proteinExistence type="predicted"/>
<gene>
    <name evidence="1" type="ORF">PM10SUCC1_28460</name>
</gene>
<evidence type="ECO:0000313" key="2">
    <source>
        <dbReference type="Proteomes" id="UP001144471"/>
    </source>
</evidence>
<accession>A0A9W6LP88</accession>
<reference evidence="1" key="1">
    <citation type="submission" date="2022-12" db="EMBL/GenBank/DDBJ databases">
        <title>Reference genome sequencing for broad-spectrum identification of bacterial and archaeal isolates by mass spectrometry.</title>
        <authorList>
            <person name="Sekiguchi Y."/>
            <person name="Tourlousse D.M."/>
        </authorList>
    </citation>
    <scope>NUCLEOTIDE SEQUENCE</scope>
    <source>
        <strain evidence="1">10succ1</strain>
    </source>
</reference>
<comment type="caution">
    <text evidence="1">The sequence shown here is derived from an EMBL/GenBank/DDBJ whole genome shotgun (WGS) entry which is preliminary data.</text>
</comment>
<dbReference type="AlphaFoldDB" id="A0A9W6LP88"/>
<dbReference type="EMBL" id="BSDY01000016">
    <property type="protein sequence ID" value="GLI57332.1"/>
    <property type="molecule type" value="Genomic_DNA"/>
</dbReference>
<dbReference type="RefSeq" id="WP_281836888.1">
    <property type="nucleotide sequence ID" value="NZ_BSDY01000016.1"/>
</dbReference>
<protein>
    <submittedName>
        <fullName evidence="1">Uncharacterized protein</fullName>
    </submittedName>
</protein>
<organism evidence="1 2">
    <name type="scientific">Propionigenium maris DSM 9537</name>
    <dbReference type="NCBI Taxonomy" id="1123000"/>
    <lineage>
        <taxon>Bacteria</taxon>
        <taxon>Fusobacteriati</taxon>
        <taxon>Fusobacteriota</taxon>
        <taxon>Fusobacteriia</taxon>
        <taxon>Fusobacteriales</taxon>
        <taxon>Fusobacteriaceae</taxon>
        <taxon>Propionigenium</taxon>
    </lineage>
</organism>
<keyword evidence="2" id="KW-1185">Reference proteome</keyword>
<sequence>MKRTIEELIKESKSYIDQGWVADQAMKEVWDSKYDDLTEDFTDEQILAMRDKFFNDKFDTLDLYERKQSY</sequence>
<name>A0A9W6LP88_9FUSO</name>